<name>A0A8J2KJD2_9HEXA</name>
<dbReference type="Proteomes" id="UP000708208">
    <property type="component" value="Unassembled WGS sequence"/>
</dbReference>
<keyword evidence="2" id="KW-1185">Reference proteome</keyword>
<dbReference type="AlphaFoldDB" id="A0A8J2KJD2"/>
<dbReference type="EMBL" id="CAJVCH010357878">
    <property type="protein sequence ID" value="CAG7815970.1"/>
    <property type="molecule type" value="Genomic_DNA"/>
</dbReference>
<sequence>MAPKLRRPVPPTPLFLGGHKKHFISKKPRKYSHIVILWNPRWNFYAKYSRLNIKRPGAGLLHKRPRNDLGFIETF</sequence>
<organism evidence="1 2">
    <name type="scientific">Allacma fusca</name>
    <dbReference type="NCBI Taxonomy" id="39272"/>
    <lineage>
        <taxon>Eukaryota</taxon>
        <taxon>Metazoa</taxon>
        <taxon>Ecdysozoa</taxon>
        <taxon>Arthropoda</taxon>
        <taxon>Hexapoda</taxon>
        <taxon>Collembola</taxon>
        <taxon>Symphypleona</taxon>
        <taxon>Sminthuridae</taxon>
        <taxon>Allacma</taxon>
    </lineage>
</organism>
<evidence type="ECO:0000313" key="2">
    <source>
        <dbReference type="Proteomes" id="UP000708208"/>
    </source>
</evidence>
<reference evidence="1" key="1">
    <citation type="submission" date="2021-06" db="EMBL/GenBank/DDBJ databases">
        <authorList>
            <person name="Hodson N. C."/>
            <person name="Mongue J. A."/>
            <person name="Jaron S. K."/>
        </authorList>
    </citation>
    <scope>NUCLEOTIDE SEQUENCE</scope>
</reference>
<gene>
    <name evidence="1" type="ORF">AFUS01_LOCUS26615</name>
</gene>
<comment type="caution">
    <text evidence="1">The sequence shown here is derived from an EMBL/GenBank/DDBJ whole genome shotgun (WGS) entry which is preliminary data.</text>
</comment>
<accession>A0A8J2KJD2</accession>
<protein>
    <submittedName>
        <fullName evidence="1">Uncharacterized protein</fullName>
    </submittedName>
</protein>
<evidence type="ECO:0000313" key="1">
    <source>
        <dbReference type="EMBL" id="CAG7815970.1"/>
    </source>
</evidence>
<proteinExistence type="predicted"/>